<dbReference type="EMBL" id="JARJFB010000193">
    <property type="protein sequence ID" value="MEA0971612.1"/>
    <property type="molecule type" value="Genomic_DNA"/>
</dbReference>
<name>A0ABU5NEL1_9RICK</name>
<evidence type="ECO:0000313" key="2">
    <source>
        <dbReference type="Proteomes" id="UP001291687"/>
    </source>
</evidence>
<sequence>MHADSKSETSKKLKILDDIFPIINIKDLEPSEKALNKAKKALKKSILNSNFAEIIKILFPSKTNE</sequence>
<protein>
    <submittedName>
        <fullName evidence="1">Uncharacterized protein</fullName>
    </submittedName>
</protein>
<comment type="caution">
    <text evidence="1">The sequence shown here is derived from an EMBL/GenBank/DDBJ whole genome shotgun (WGS) entry which is preliminary data.</text>
</comment>
<dbReference type="Proteomes" id="UP001291687">
    <property type="component" value="Unassembled WGS sequence"/>
</dbReference>
<gene>
    <name evidence="1" type="ORF">Megvenef_01596</name>
</gene>
<keyword evidence="2" id="KW-1185">Reference proteome</keyword>
<proteinExistence type="predicted"/>
<organism evidence="1 2">
    <name type="scientific">Candidatus Megaera venefica</name>
    <dbReference type="NCBI Taxonomy" id="2055910"/>
    <lineage>
        <taxon>Bacteria</taxon>
        <taxon>Pseudomonadati</taxon>
        <taxon>Pseudomonadota</taxon>
        <taxon>Alphaproteobacteria</taxon>
        <taxon>Rickettsiales</taxon>
        <taxon>Rickettsiaceae</taxon>
        <taxon>Candidatus Megaera</taxon>
    </lineage>
</organism>
<accession>A0ABU5NEL1</accession>
<reference evidence="1 2" key="1">
    <citation type="submission" date="2023-03" db="EMBL/GenBank/DDBJ databases">
        <title>Host association and intracellularity evolved multiple times independently in the Rickettsiales.</title>
        <authorList>
            <person name="Castelli M."/>
            <person name="Nardi T."/>
            <person name="Gammuto L."/>
            <person name="Bellinzona G."/>
            <person name="Sabaneyeva E."/>
            <person name="Potekhin A."/>
            <person name="Serra V."/>
            <person name="Petroni G."/>
            <person name="Sassera D."/>
        </authorList>
    </citation>
    <scope>NUCLEOTIDE SEQUENCE [LARGE SCALE GENOMIC DNA]</scope>
    <source>
        <strain evidence="1 2">Sr 2-6</strain>
    </source>
</reference>
<evidence type="ECO:0000313" key="1">
    <source>
        <dbReference type="EMBL" id="MEA0971612.1"/>
    </source>
</evidence>